<feature type="compositionally biased region" description="Basic and acidic residues" evidence="6">
    <location>
        <begin position="11"/>
        <end position="31"/>
    </location>
</feature>
<dbReference type="InterPro" id="IPR040048">
    <property type="entry name" value="ZNF277"/>
</dbReference>
<organism evidence="8 9">
    <name type="scientific">Lecanosticta acicola</name>
    <dbReference type="NCBI Taxonomy" id="111012"/>
    <lineage>
        <taxon>Eukaryota</taxon>
        <taxon>Fungi</taxon>
        <taxon>Dikarya</taxon>
        <taxon>Ascomycota</taxon>
        <taxon>Pezizomycotina</taxon>
        <taxon>Dothideomycetes</taxon>
        <taxon>Dothideomycetidae</taxon>
        <taxon>Mycosphaerellales</taxon>
        <taxon>Mycosphaerellaceae</taxon>
        <taxon>Lecanosticta</taxon>
    </lineage>
</organism>
<evidence type="ECO:0000256" key="6">
    <source>
        <dbReference type="SAM" id="MobiDB-lite"/>
    </source>
</evidence>
<evidence type="ECO:0000313" key="9">
    <source>
        <dbReference type="Proteomes" id="UP001296104"/>
    </source>
</evidence>
<dbReference type="PANTHER" id="PTHR13267:SF3">
    <property type="entry name" value="ZINC FINGER PROTEIN 277"/>
    <property type="match status" value="1"/>
</dbReference>
<dbReference type="EMBL" id="CAVMBE010000001">
    <property type="protein sequence ID" value="CAK3769162.1"/>
    <property type="molecule type" value="Genomic_DNA"/>
</dbReference>
<dbReference type="SUPFAM" id="SSF57667">
    <property type="entry name" value="beta-beta-alpha zinc fingers"/>
    <property type="match status" value="1"/>
</dbReference>
<name>A0AAI8VV43_9PEZI</name>
<keyword evidence="4" id="KW-0479">Metal-binding</keyword>
<gene>
    <name evidence="8" type="ORF">LECACI_7A000408</name>
</gene>
<dbReference type="Proteomes" id="UP001296104">
    <property type="component" value="Unassembled WGS sequence"/>
</dbReference>
<dbReference type="InterPro" id="IPR036236">
    <property type="entry name" value="Znf_C2H2_sf"/>
</dbReference>
<dbReference type="AlphaFoldDB" id="A0AAI8VV43"/>
<comment type="subcellular location">
    <subcellularLocation>
        <location evidence="1">Cytoplasm</location>
    </subcellularLocation>
</comment>
<dbReference type="GO" id="GO:0035242">
    <property type="term" value="F:protein-arginine omega-N asymmetric methyltransferase activity"/>
    <property type="evidence" value="ECO:0007669"/>
    <property type="project" value="UniProtKB-EC"/>
</dbReference>
<evidence type="ECO:0000256" key="2">
    <source>
        <dbReference type="ARBA" id="ARBA00011925"/>
    </source>
</evidence>
<proteinExistence type="predicted"/>
<keyword evidence="9" id="KW-1185">Reference proteome</keyword>
<evidence type="ECO:0000313" key="8">
    <source>
        <dbReference type="EMBL" id="CAK3769162.1"/>
    </source>
</evidence>
<dbReference type="PANTHER" id="PTHR13267">
    <property type="entry name" value="ZINC FINGER PROTEIN 277"/>
    <property type="match status" value="1"/>
</dbReference>
<reference evidence="8" key="1">
    <citation type="submission" date="2023-11" db="EMBL/GenBank/DDBJ databases">
        <authorList>
            <person name="Alioto T."/>
            <person name="Alioto T."/>
            <person name="Gomez Garrido J."/>
        </authorList>
    </citation>
    <scope>NUCLEOTIDE SEQUENCE</scope>
</reference>
<dbReference type="GO" id="GO:0005737">
    <property type="term" value="C:cytoplasm"/>
    <property type="evidence" value="ECO:0007669"/>
    <property type="project" value="UniProtKB-SubCell"/>
</dbReference>
<comment type="caution">
    <text evidence="8">The sequence shown here is derived from an EMBL/GenBank/DDBJ whole genome shotgun (WGS) entry which is preliminary data.</text>
</comment>
<evidence type="ECO:0000256" key="3">
    <source>
        <dbReference type="ARBA" id="ARBA00022490"/>
    </source>
</evidence>
<dbReference type="GO" id="GO:0046872">
    <property type="term" value="F:metal ion binding"/>
    <property type="evidence" value="ECO:0007669"/>
    <property type="project" value="UniProtKB-KW"/>
</dbReference>
<dbReference type="EC" id="2.1.1.319" evidence="2"/>
<feature type="region of interest" description="Disordered" evidence="6">
    <location>
        <begin position="1"/>
        <end position="53"/>
    </location>
</feature>
<evidence type="ECO:0000256" key="1">
    <source>
        <dbReference type="ARBA" id="ARBA00004496"/>
    </source>
</evidence>
<evidence type="ECO:0000256" key="4">
    <source>
        <dbReference type="ARBA" id="ARBA00022723"/>
    </source>
</evidence>
<keyword evidence="3" id="KW-0963">Cytoplasm</keyword>
<evidence type="ECO:0000256" key="5">
    <source>
        <dbReference type="ARBA" id="ARBA00022833"/>
    </source>
</evidence>
<feature type="domain" description="Protein arginine N-methyltransferase 3-like C2H2 zinc finger" evidence="7">
    <location>
        <begin position="92"/>
        <end position="137"/>
    </location>
</feature>
<sequence>MPDLPHGWRMRNSEGEKKGPPVEDNIFHSGDEGSEPGSDQLDIRPDSEGWDDVEDDTEEVMVKDLLSDKTFPSASAMIEYCKETHGLDFLAVIRDNKLDFYSAIKLINYIRSEVKAGQAKPKVTDSTLWSDDKYLQPVLEDDALLFNLDDLVDTAVPEDEEKTKEAES</sequence>
<keyword evidence="5" id="KW-0862">Zinc</keyword>
<protein>
    <recommendedName>
        <fullName evidence="2">type I protein arginine methyltransferase</fullName>
        <ecNumber evidence="2">2.1.1.319</ecNumber>
    </recommendedName>
</protein>
<dbReference type="InterPro" id="IPR049482">
    <property type="entry name" value="ANM3-like_C2H2_Zf"/>
</dbReference>
<evidence type="ECO:0000259" key="7">
    <source>
        <dbReference type="Pfam" id="PF21137"/>
    </source>
</evidence>
<dbReference type="Pfam" id="PF21137">
    <property type="entry name" value="ANM3_C2H2_Zf"/>
    <property type="match status" value="1"/>
</dbReference>
<accession>A0AAI8VV43</accession>